<evidence type="ECO:0000256" key="4">
    <source>
        <dbReference type="ARBA" id="ARBA00018141"/>
    </source>
</evidence>
<protein>
    <recommendedName>
        <fullName evidence="4">6-carboxy-5,6,7,8-tetrahydropterin synthase</fullName>
        <ecNumber evidence="3">4.1.2.50</ecNumber>
    </recommendedName>
    <alternativeName>
        <fullName evidence="5">Queuosine biosynthesis protein QueD</fullName>
    </alternativeName>
</protein>
<dbReference type="RefSeq" id="WP_220105244.1">
    <property type="nucleotide sequence ID" value="NZ_JAHZSS010000025.1"/>
</dbReference>
<comment type="similarity">
    <text evidence="2">Belongs to the PTPS family. QueD subfamily.</text>
</comment>
<comment type="caution">
    <text evidence="7">The sequence shown here is derived from an EMBL/GenBank/DDBJ whole genome shotgun (WGS) entry which is preliminary data.</text>
</comment>
<dbReference type="Gene3D" id="3.30.479.10">
    <property type="entry name" value="6-pyruvoyl tetrahydropterin synthase/QueD"/>
    <property type="match status" value="2"/>
</dbReference>
<proteinExistence type="inferred from homology"/>
<evidence type="ECO:0000256" key="1">
    <source>
        <dbReference type="ARBA" id="ARBA00005061"/>
    </source>
</evidence>
<keyword evidence="8" id="KW-1185">Reference proteome</keyword>
<sequence length="293" mass="32974">MQLFVKDLTVIDSSYLCPNRGMVGQSWIVDVVLHGQLDQQSMVLDFGQVKKRLKAIIDEEVDHKLLVPAGHQAVTLTEGDHDMRWLDFDGAGGSIHLYCPSQGLALLPTEAITARSVTDYLAAIIPRYLPDNVVRVDLTLREEELDSACYHYTHGLKKHDGNCQRIAHGHRSMIEVWHAGVRSELLEQRWAERWQDIYLASVEDRRQLADMHRSNAASQLGDQSHYGFSYVSGQGLFELIMPRNAVELIDTDTTVECLADYLLRETHKWPEVTGAITIYAYEGVGKGAIASDE</sequence>
<name>A0ABS7EL59_9GAMM</name>
<dbReference type="SUPFAM" id="SSF55620">
    <property type="entry name" value="Tetrahydrobiopterin biosynthesis enzymes-like"/>
    <property type="match status" value="2"/>
</dbReference>
<gene>
    <name evidence="7" type="ORF">K0504_16410</name>
</gene>
<accession>A0ABS7EL59</accession>
<comment type="pathway">
    <text evidence="1">Purine metabolism; 7-cyano-7-deazaguanine biosynthesis.</text>
</comment>
<evidence type="ECO:0000256" key="6">
    <source>
        <dbReference type="ARBA" id="ARBA00048807"/>
    </source>
</evidence>
<evidence type="ECO:0000256" key="3">
    <source>
        <dbReference type="ARBA" id="ARBA00012982"/>
    </source>
</evidence>
<evidence type="ECO:0000256" key="5">
    <source>
        <dbReference type="ARBA" id="ARBA00031449"/>
    </source>
</evidence>
<evidence type="ECO:0000256" key="2">
    <source>
        <dbReference type="ARBA" id="ARBA00008900"/>
    </source>
</evidence>
<reference evidence="7" key="1">
    <citation type="submission" date="2021-07" db="EMBL/GenBank/DDBJ databases">
        <title>Neiella marina sp. nov., isolated from the intestinal content of sea cucumber Apostichopus japonicus.</title>
        <authorList>
            <person name="Bai X."/>
        </authorList>
    </citation>
    <scope>NUCLEOTIDE SEQUENCE</scope>
    <source>
        <strain evidence="7">126</strain>
    </source>
</reference>
<dbReference type="Pfam" id="PF01242">
    <property type="entry name" value="PTPS"/>
    <property type="match status" value="1"/>
</dbReference>
<dbReference type="InterPro" id="IPR038418">
    <property type="entry name" value="6-PTP_synth/QueD_sf"/>
</dbReference>
<evidence type="ECO:0000313" key="8">
    <source>
        <dbReference type="Proteomes" id="UP001166251"/>
    </source>
</evidence>
<dbReference type="Proteomes" id="UP001166251">
    <property type="component" value="Unassembled WGS sequence"/>
</dbReference>
<evidence type="ECO:0000313" key="7">
    <source>
        <dbReference type="EMBL" id="MBW8192623.1"/>
    </source>
</evidence>
<organism evidence="7 8">
    <name type="scientific">Neiella holothuriorum</name>
    <dbReference type="NCBI Taxonomy" id="2870530"/>
    <lineage>
        <taxon>Bacteria</taxon>
        <taxon>Pseudomonadati</taxon>
        <taxon>Pseudomonadota</taxon>
        <taxon>Gammaproteobacteria</taxon>
        <taxon>Alteromonadales</taxon>
        <taxon>Echinimonadaceae</taxon>
        <taxon>Neiella</taxon>
    </lineage>
</organism>
<comment type="catalytic activity">
    <reaction evidence="6">
        <text>7,8-dihydroneopterin 3'-triphosphate + H2O = 6-carboxy-5,6,7,8-tetrahydropterin + triphosphate + acetaldehyde + 2 H(+)</text>
        <dbReference type="Rhea" id="RHEA:27966"/>
        <dbReference type="ChEBI" id="CHEBI:15343"/>
        <dbReference type="ChEBI" id="CHEBI:15377"/>
        <dbReference type="ChEBI" id="CHEBI:15378"/>
        <dbReference type="ChEBI" id="CHEBI:18036"/>
        <dbReference type="ChEBI" id="CHEBI:58462"/>
        <dbReference type="ChEBI" id="CHEBI:61032"/>
        <dbReference type="EC" id="4.1.2.50"/>
    </reaction>
</comment>
<dbReference type="EC" id="4.1.2.50" evidence="3"/>
<dbReference type="EMBL" id="JAHZSS010000025">
    <property type="protein sequence ID" value="MBW8192623.1"/>
    <property type="molecule type" value="Genomic_DNA"/>
</dbReference>
<dbReference type="InterPro" id="IPR007115">
    <property type="entry name" value="6-PTP_synth/QueD"/>
</dbReference>